<evidence type="ECO:0000256" key="1">
    <source>
        <dbReference type="SAM" id="MobiDB-lite"/>
    </source>
</evidence>
<feature type="domain" description="DUF7918" evidence="2">
    <location>
        <begin position="9"/>
        <end position="186"/>
    </location>
</feature>
<dbReference type="PANTHER" id="PTHR36223:SF1">
    <property type="entry name" value="TRANSCRIPTION ELONGATION FACTOR EAF N-TERMINAL DOMAIN-CONTAINING PROTEIN"/>
    <property type="match status" value="1"/>
</dbReference>
<comment type="caution">
    <text evidence="3">The sequence shown here is derived from an EMBL/GenBank/DDBJ whole genome shotgun (WGS) entry which is preliminary data.</text>
</comment>
<dbReference type="InterPro" id="IPR057678">
    <property type="entry name" value="DUF7918"/>
</dbReference>
<feature type="compositionally biased region" description="Acidic residues" evidence="1">
    <location>
        <begin position="241"/>
        <end position="254"/>
    </location>
</feature>
<dbReference type="PANTHER" id="PTHR36223">
    <property type="entry name" value="BETA-LACTAMASE-TYPE TRANSPEPTIDASE FOLD DOMAIN CONTAINING PROTEIN"/>
    <property type="match status" value="1"/>
</dbReference>
<dbReference type="VEuPathDB" id="FungiDB:BTJ68_13075"/>
<dbReference type="OrthoDB" id="3364132at2759"/>
<dbReference type="AlphaFoldDB" id="A0A3M7ID23"/>
<accession>A0A3M7ID23</accession>
<protein>
    <recommendedName>
        <fullName evidence="2">DUF7918 domain-containing protein</fullName>
    </recommendedName>
</protein>
<evidence type="ECO:0000259" key="2">
    <source>
        <dbReference type="Pfam" id="PF25534"/>
    </source>
</evidence>
<feature type="region of interest" description="Disordered" evidence="1">
    <location>
        <begin position="238"/>
        <end position="267"/>
    </location>
</feature>
<gene>
    <name evidence="3" type="ORF">D0859_12527</name>
</gene>
<evidence type="ECO:0000313" key="4">
    <source>
        <dbReference type="Proteomes" id="UP000281677"/>
    </source>
</evidence>
<dbReference type="Proteomes" id="UP000281677">
    <property type="component" value="Unassembled WGS sequence"/>
</dbReference>
<name>A0A3M7ID23_HORWE</name>
<dbReference type="EMBL" id="QWIT01000485">
    <property type="protein sequence ID" value="RMZ23441.1"/>
    <property type="molecule type" value="Genomic_DNA"/>
</dbReference>
<sequence>MAIHPDVPGLTVSIDVAGQDLPEYDGDDSQDASSNIVTKYIEAVSGAKFAVSFRCDDNTFAFVDQAMVVDVSCDGEGTSQMLLRPNTLVSGLRKFVGHHVQHRMDGDLVYRAMMFSDLTTSEAEVNKDLFSKLKSLGTIVVKWYIGKEVLPRRRIPRSPFVGTSLTDGKVPEENLKGQAITHQTAGPVVTALNPGDRSHPHLTLNALAHPLQPSNSGTARMRESTEVPIKREIKRERIEFENDDDDADDVEIVDQPEKKRRLAGNDAGTEVVDLCGDD</sequence>
<dbReference type="Pfam" id="PF25534">
    <property type="entry name" value="DUF7918"/>
    <property type="match status" value="1"/>
</dbReference>
<proteinExistence type="predicted"/>
<reference evidence="3 4" key="1">
    <citation type="journal article" date="2018" name="BMC Genomics">
        <title>Genomic evidence for intraspecific hybridization in a clonal and extremely halotolerant yeast.</title>
        <authorList>
            <person name="Gostincar C."/>
            <person name="Stajich J.E."/>
            <person name="Zupancic J."/>
            <person name="Zalar P."/>
            <person name="Gunde-Cimerman N."/>
        </authorList>
    </citation>
    <scope>NUCLEOTIDE SEQUENCE [LARGE SCALE GENOMIC DNA]</scope>
    <source>
        <strain evidence="3 4">EXF-120</strain>
    </source>
</reference>
<evidence type="ECO:0000313" key="3">
    <source>
        <dbReference type="EMBL" id="RMZ23441.1"/>
    </source>
</evidence>
<organism evidence="3 4">
    <name type="scientific">Hortaea werneckii</name>
    <name type="common">Black yeast</name>
    <name type="synonym">Cladosporium werneckii</name>
    <dbReference type="NCBI Taxonomy" id="91943"/>
    <lineage>
        <taxon>Eukaryota</taxon>
        <taxon>Fungi</taxon>
        <taxon>Dikarya</taxon>
        <taxon>Ascomycota</taxon>
        <taxon>Pezizomycotina</taxon>
        <taxon>Dothideomycetes</taxon>
        <taxon>Dothideomycetidae</taxon>
        <taxon>Mycosphaerellales</taxon>
        <taxon>Teratosphaeriaceae</taxon>
        <taxon>Hortaea</taxon>
    </lineage>
</organism>